<dbReference type="Proteomes" id="UP000287166">
    <property type="component" value="Unassembled WGS sequence"/>
</dbReference>
<organism evidence="1 2">
    <name type="scientific">Sparassis crispa</name>
    <dbReference type="NCBI Taxonomy" id="139825"/>
    <lineage>
        <taxon>Eukaryota</taxon>
        <taxon>Fungi</taxon>
        <taxon>Dikarya</taxon>
        <taxon>Basidiomycota</taxon>
        <taxon>Agaricomycotina</taxon>
        <taxon>Agaricomycetes</taxon>
        <taxon>Polyporales</taxon>
        <taxon>Sparassidaceae</taxon>
        <taxon>Sparassis</taxon>
    </lineage>
</organism>
<name>A0A401GIA1_9APHY</name>
<dbReference type="OrthoDB" id="3141919at2759"/>
<dbReference type="RefSeq" id="XP_027612754.1">
    <property type="nucleotide sequence ID" value="XM_027756953.1"/>
</dbReference>
<reference evidence="1 2" key="1">
    <citation type="journal article" date="2018" name="Sci. Rep.">
        <title>Genome sequence of the cauliflower mushroom Sparassis crispa (Hanabiratake) and its association with beneficial usage.</title>
        <authorList>
            <person name="Kiyama R."/>
            <person name="Furutani Y."/>
            <person name="Kawaguchi K."/>
            <person name="Nakanishi T."/>
        </authorList>
    </citation>
    <scope>NUCLEOTIDE SEQUENCE [LARGE SCALE GENOMIC DNA]</scope>
</reference>
<evidence type="ECO:0000313" key="2">
    <source>
        <dbReference type="Proteomes" id="UP000287166"/>
    </source>
</evidence>
<accession>A0A401GIA1</accession>
<comment type="caution">
    <text evidence="1">The sequence shown here is derived from an EMBL/GenBank/DDBJ whole genome shotgun (WGS) entry which is preliminary data.</text>
</comment>
<dbReference type="InParanoid" id="A0A401GIA1"/>
<proteinExistence type="predicted"/>
<keyword evidence="2" id="KW-1185">Reference proteome</keyword>
<dbReference type="GeneID" id="38778758"/>
<dbReference type="EMBL" id="BFAD01000004">
    <property type="protein sequence ID" value="GBE81841.1"/>
    <property type="molecule type" value="Genomic_DNA"/>
</dbReference>
<dbReference type="AlphaFoldDB" id="A0A401GIA1"/>
<gene>
    <name evidence="1" type="ORF">SCP_0402150</name>
</gene>
<sequence length="275" mass="30813">MRRALFSVHRAQCSHERSSVCYRSRPVRATPILRWLAVEGGETPGPRGNGVLYTHDSSTVDDWLEQDLSREAWTQVALGVTLEAKISEFRNEDDRPIVLTRICLRESRSVTTRTSKNRSAELKELLVRRDQTFPISPSPCYRAHQYFSTHLVLRRLDDRAATEIFEAFTGMDSPPGFHTTTRSDVIRDPAHGTSFTLSSHNPAVPLPPTGIFDYLLLGSSTGITCSASLRGSVKRPTGESIILFVPSDRSRLKMTAMLTTRSSMMATMILVLPYE</sequence>
<protein>
    <submittedName>
        <fullName evidence="1">Uncharacterized protein</fullName>
    </submittedName>
</protein>
<evidence type="ECO:0000313" key="1">
    <source>
        <dbReference type="EMBL" id="GBE81841.1"/>
    </source>
</evidence>